<feature type="region of interest" description="Disordered" evidence="1">
    <location>
        <begin position="1"/>
        <end position="51"/>
    </location>
</feature>
<evidence type="ECO:0000313" key="2">
    <source>
        <dbReference type="EMBL" id="JAG24271.1"/>
    </source>
</evidence>
<feature type="compositionally biased region" description="Basic and acidic residues" evidence="1">
    <location>
        <begin position="72"/>
        <end position="93"/>
    </location>
</feature>
<proteinExistence type="predicted"/>
<feature type="non-terminal residue" evidence="2">
    <location>
        <position position="102"/>
    </location>
</feature>
<evidence type="ECO:0000256" key="1">
    <source>
        <dbReference type="SAM" id="MobiDB-lite"/>
    </source>
</evidence>
<dbReference type="AlphaFoldDB" id="A0A0A9XXZ8"/>
<feature type="region of interest" description="Disordered" evidence="1">
    <location>
        <begin position="72"/>
        <end position="102"/>
    </location>
</feature>
<name>A0A0A9XXZ8_LYGHE</name>
<reference evidence="2" key="1">
    <citation type="journal article" date="2014" name="PLoS ONE">
        <title>Transcriptome-Based Identification of ABC Transporters in the Western Tarnished Plant Bug Lygus hesperus.</title>
        <authorList>
            <person name="Hull J.J."/>
            <person name="Chaney K."/>
            <person name="Geib S.M."/>
            <person name="Fabrick J.A."/>
            <person name="Brent C.S."/>
            <person name="Walsh D."/>
            <person name="Lavine L.C."/>
        </authorList>
    </citation>
    <scope>NUCLEOTIDE SEQUENCE</scope>
</reference>
<sequence length="102" mass="11632">MDPDQSIAERVRQRRRVTLEGAGNEEGGNEGVSNDDNFVDANQPPPPDPVSDLACQFAELTREFRLLRETEQNRLVSRDDSARERFDVIRPPDYDGSTPWDE</sequence>
<gene>
    <name evidence="2" type="ORF">CM83_83</name>
</gene>
<accession>A0A0A9XXZ8</accession>
<dbReference type="EMBL" id="GBHO01019333">
    <property type="protein sequence ID" value="JAG24271.1"/>
    <property type="molecule type" value="Transcribed_RNA"/>
</dbReference>
<reference evidence="2" key="2">
    <citation type="submission" date="2014-07" db="EMBL/GenBank/DDBJ databases">
        <authorList>
            <person name="Hull J."/>
        </authorList>
    </citation>
    <scope>NUCLEOTIDE SEQUENCE</scope>
</reference>
<organism evidence="2">
    <name type="scientific">Lygus hesperus</name>
    <name type="common">Western plant bug</name>
    <dbReference type="NCBI Taxonomy" id="30085"/>
    <lineage>
        <taxon>Eukaryota</taxon>
        <taxon>Metazoa</taxon>
        <taxon>Ecdysozoa</taxon>
        <taxon>Arthropoda</taxon>
        <taxon>Hexapoda</taxon>
        <taxon>Insecta</taxon>
        <taxon>Pterygota</taxon>
        <taxon>Neoptera</taxon>
        <taxon>Paraneoptera</taxon>
        <taxon>Hemiptera</taxon>
        <taxon>Heteroptera</taxon>
        <taxon>Panheteroptera</taxon>
        <taxon>Cimicomorpha</taxon>
        <taxon>Miridae</taxon>
        <taxon>Mirini</taxon>
        <taxon>Lygus</taxon>
    </lineage>
</organism>
<protein>
    <submittedName>
        <fullName evidence="2">Uncharacterized protein</fullName>
    </submittedName>
</protein>